<accession>A0ABU1U3G3</accession>
<dbReference type="EMBL" id="JAVDWA010000005">
    <property type="protein sequence ID" value="MDR7074035.1"/>
    <property type="molecule type" value="Genomic_DNA"/>
</dbReference>
<reference evidence="1 2" key="1">
    <citation type="submission" date="2023-07" db="EMBL/GenBank/DDBJ databases">
        <title>Sorghum-associated microbial communities from plants grown in Nebraska, USA.</title>
        <authorList>
            <person name="Schachtman D."/>
        </authorList>
    </citation>
    <scope>NUCLEOTIDE SEQUENCE [LARGE SCALE GENOMIC DNA]</scope>
    <source>
        <strain evidence="1 2">BE211</strain>
    </source>
</reference>
<name>A0ABU1U3G3_9BACL</name>
<dbReference type="RefSeq" id="WP_310260322.1">
    <property type="nucleotide sequence ID" value="NZ_JAVDWA010000005.1"/>
</dbReference>
<sequence>MASTYSAVKCANCGRSAISDFYYKTDEEYICCRRCGYHYSKTCKYDSANKKDYFEEVEHKGYGVISMVKKDGTRRMLLFNKKISSEDIENNKKLLLAENVDQDKSYFVSFEEGVFTILFGNPSENYHLTFEEYKENNF</sequence>
<evidence type="ECO:0000313" key="1">
    <source>
        <dbReference type="EMBL" id="MDR7074035.1"/>
    </source>
</evidence>
<dbReference type="Proteomes" id="UP001258181">
    <property type="component" value="Unassembled WGS sequence"/>
</dbReference>
<evidence type="ECO:0000313" key="2">
    <source>
        <dbReference type="Proteomes" id="UP001258181"/>
    </source>
</evidence>
<protein>
    <submittedName>
        <fullName evidence="1">Uncharacterized protein</fullName>
    </submittedName>
</protein>
<gene>
    <name evidence="1" type="ORF">J2X07_003025</name>
</gene>
<proteinExistence type="predicted"/>
<comment type="caution">
    <text evidence="1">The sequence shown here is derived from an EMBL/GenBank/DDBJ whole genome shotgun (WGS) entry which is preliminary data.</text>
</comment>
<organism evidence="1 2">
    <name type="scientific">Fictibacillus barbaricus</name>
    <dbReference type="NCBI Taxonomy" id="182136"/>
    <lineage>
        <taxon>Bacteria</taxon>
        <taxon>Bacillati</taxon>
        <taxon>Bacillota</taxon>
        <taxon>Bacilli</taxon>
        <taxon>Bacillales</taxon>
        <taxon>Fictibacillaceae</taxon>
        <taxon>Fictibacillus</taxon>
    </lineage>
</organism>
<keyword evidence="2" id="KW-1185">Reference proteome</keyword>